<sequence>MDSKKHWNFNQISNLIFGLPDTSFLLEGRWGVERETQRTTAGGEMAVTNHPEVFGDKLENPEITTDFAESQLEIVTKPYRSVAEVFGQLKKIHKTVDDGVPNDEFLWPLSMPPVLPNDEREIPIAKFNQSESGRKKYIYRKGLAHRYGKKRQMLSGIHYNFSFGDSLIDFFYHHYGGDMDRKSFQNEIYFATARNFMKYRWLLIYLFGASPVYDESYESALDKELDIISNQCHNLRDRLKTYQKNAISIRVSRFGYSNEVEHQQHISYNQLSEYLSDIRKLLNTTHNKYERLGIYQNGEQIQLNSNILQNEGEFYSPLRFKPRKKCESQLKGLEEEGVCYLEIRILDNNPFEKVGISLNQLHFMQIFMLFCLFEDSRFMTEEELRLANENHHITALTGRKPNVKLYQYDGSEVLLTDWAEEVFAKLNKIAIAVDQTSGNNNYHRVIKEEWEKVTNPNLILSAKMLTEMEKHKESYLEFGMRLAKTYKERES</sequence>
<dbReference type="Proteomes" id="UP001084197">
    <property type="component" value="Unassembled WGS sequence"/>
</dbReference>
<dbReference type="GO" id="GO:0005524">
    <property type="term" value="F:ATP binding"/>
    <property type="evidence" value="ECO:0007669"/>
    <property type="project" value="UniProtKB-KW"/>
</dbReference>
<dbReference type="HAMAP" id="MF_00578">
    <property type="entry name" value="Glu_cys_ligase"/>
    <property type="match status" value="1"/>
</dbReference>
<keyword evidence="11" id="KW-1185">Reference proteome</keyword>
<dbReference type="InterPro" id="IPR006334">
    <property type="entry name" value="Glut_cys_ligase"/>
</dbReference>
<dbReference type="RefSeq" id="WP_268779886.1">
    <property type="nucleotide sequence ID" value="NZ_JAPRAT010000012.1"/>
</dbReference>
<dbReference type="Pfam" id="PF04262">
    <property type="entry name" value="Glu_cys_ligase"/>
    <property type="match status" value="1"/>
</dbReference>
<dbReference type="AlphaFoldDB" id="A0A9J6RC58"/>
<evidence type="ECO:0000256" key="2">
    <source>
        <dbReference type="ARBA" id="ARBA00022598"/>
    </source>
</evidence>
<dbReference type="PANTHER" id="PTHR38761">
    <property type="entry name" value="GLUTAMATE--CYSTEINE LIGASE"/>
    <property type="match status" value="1"/>
</dbReference>
<dbReference type="Gene3D" id="3.30.590.20">
    <property type="match status" value="1"/>
</dbReference>
<dbReference type="EC" id="6.3.2.2" evidence="7"/>
<reference evidence="10" key="1">
    <citation type="submission" date="2022-11" db="EMBL/GenBank/DDBJ databases">
        <title>WGS of Natronobacillus azotifigens 24KS-1, an anaerobic diazotrophic haloalkaliphile from soda-rich habitats.</title>
        <authorList>
            <person name="Sorokin D.Y."/>
            <person name="Merkel A.Y."/>
        </authorList>
    </citation>
    <scope>NUCLEOTIDE SEQUENCE</scope>
    <source>
        <strain evidence="10">24KS-1</strain>
    </source>
</reference>
<comment type="pathway">
    <text evidence="1 7 8">Sulfur metabolism; glutathione biosynthesis; glutathione from L-cysteine and L-glutamate: step 1/2.</text>
</comment>
<feature type="domain" description="Glutamate--cysteine ligase" evidence="9">
    <location>
        <begin position="22"/>
        <end position="392"/>
    </location>
</feature>
<organism evidence="10 11">
    <name type="scientific">Natronobacillus azotifigens</name>
    <dbReference type="NCBI Taxonomy" id="472978"/>
    <lineage>
        <taxon>Bacteria</taxon>
        <taxon>Bacillati</taxon>
        <taxon>Bacillota</taxon>
        <taxon>Bacilli</taxon>
        <taxon>Bacillales</taxon>
        <taxon>Bacillaceae</taxon>
        <taxon>Natronobacillus</taxon>
    </lineage>
</organism>
<dbReference type="GO" id="GO:0006750">
    <property type="term" value="P:glutathione biosynthetic process"/>
    <property type="evidence" value="ECO:0007669"/>
    <property type="project" value="UniProtKB-UniRule"/>
</dbReference>
<keyword evidence="2 7" id="KW-0436">Ligase</keyword>
<name>A0A9J6RC58_9BACI</name>
<dbReference type="InterPro" id="IPR014746">
    <property type="entry name" value="Gln_synth/guanido_kin_cat_dom"/>
</dbReference>
<dbReference type="GO" id="GO:0005829">
    <property type="term" value="C:cytosol"/>
    <property type="evidence" value="ECO:0007669"/>
    <property type="project" value="TreeGrafter"/>
</dbReference>
<dbReference type="EMBL" id="JAPRAT010000012">
    <property type="protein sequence ID" value="MCZ0703117.1"/>
    <property type="molecule type" value="Genomic_DNA"/>
</dbReference>
<evidence type="ECO:0000256" key="6">
    <source>
        <dbReference type="ARBA" id="ARBA00048819"/>
    </source>
</evidence>
<protein>
    <recommendedName>
        <fullName evidence="7">Glutamate--cysteine ligase</fullName>
        <ecNumber evidence="7">6.3.2.2</ecNumber>
    </recommendedName>
    <alternativeName>
        <fullName evidence="7">Gamma-ECS</fullName>
        <shortName evidence="7">GCS</shortName>
    </alternativeName>
    <alternativeName>
        <fullName evidence="7">Gamma-glutamylcysteine synthetase</fullName>
    </alternativeName>
</protein>
<evidence type="ECO:0000256" key="7">
    <source>
        <dbReference type="HAMAP-Rule" id="MF_00578"/>
    </source>
</evidence>
<evidence type="ECO:0000313" key="10">
    <source>
        <dbReference type="EMBL" id="MCZ0703117.1"/>
    </source>
</evidence>
<gene>
    <name evidence="7" type="primary">gshA</name>
    <name evidence="10" type="ORF">OWO01_07820</name>
</gene>
<evidence type="ECO:0000256" key="3">
    <source>
        <dbReference type="ARBA" id="ARBA00022684"/>
    </source>
</evidence>
<comment type="catalytic activity">
    <reaction evidence="6 7 8">
        <text>L-cysteine + L-glutamate + ATP = gamma-L-glutamyl-L-cysteine + ADP + phosphate + H(+)</text>
        <dbReference type="Rhea" id="RHEA:13285"/>
        <dbReference type="ChEBI" id="CHEBI:15378"/>
        <dbReference type="ChEBI" id="CHEBI:29985"/>
        <dbReference type="ChEBI" id="CHEBI:30616"/>
        <dbReference type="ChEBI" id="CHEBI:35235"/>
        <dbReference type="ChEBI" id="CHEBI:43474"/>
        <dbReference type="ChEBI" id="CHEBI:58173"/>
        <dbReference type="ChEBI" id="CHEBI:456216"/>
        <dbReference type="EC" id="6.3.2.2"/>
    </reaction>
</comment>
<dbReference type="GO" id="GO:0004357">
    <property type="term" value="F:glutamate-cysteine ligase activity"/>
    <property type="evidence" value="ECO:0007669"/>
    <property type="project" value="UniProtKB-UniRule"/>
</dbReference>
<evidence type="ECO:0000259" key="9">
    <source>
        <dbReference type="Pfam" id="PF04262"/>
    </source>
</evidence>
<dbReference type="InterPro" id="IPR007370">
    <property type="entry name" value="Glu_cys_ligase"/>
</dbReference>
<evidence type="ECO:0000313" key="11">
    <source>
        <dbReference type="Proteomes" id="UP001084197"/>
    </source>
</evidence>
<comment type="caution">
    <text evidence="10">The sequence shown here is derived from an EMBL/GenBank/DDBJ whole genome shotgun (WGS) entry which is preliminary data.</text>
</comment>
<proteinExistence type="inferred from homology"/>
<accession>A0A9J6RC58</accession>
<evidence type="ECO:0000256" key="8">
    <source>
        <dbReference type="RuleBase" id="RU004391"/>
    </source>
</evidence>
<evidence type="ECO:0000256" key="1">
    <source>
        <dbReference type="ARBA" id="ARBA00005006"/>
    </source>
</evidence>
<evidence type="ECO:0000256" key="4">
    <source>
        <dbReference type="ARBA" id="ARBA00022741"/>
    </source>
</evidence>
<keyword evidence="5 7" id="KW-0067">ATP-binding</keyword>
<comment type="similarity">
    <text evidence="7">Belongs to the glutamate--cysteine ligase type 1 family. Type 1 subfamily.</text>
</comment>
<dbReference type="GO" id="GO:0046872">
    <property type="term" value="F:metal ion binding"/>
    <property type="evidence" value="ECO:0007669"/>
    <property type="project" value="TreeGrafter"/>
</dbReference>
<dbReference type="PANTHER" id="PTHR38761:SF1">
    <property type="entry name" value="GLUTAMATE--CYSTEINE LIGASE"/>
    <property type="match status" value="1"/>
</dbReference>
<dbReference type="SUPFAM" id="SSF55931">
    <property type="entry name" value="Glutamine synthetase/guanido kinase"/>
    <property type="match status" value="1"/>
</dbReference>
<evidence type="ECO:0000256" key="5">
    <source>
        <dbReference type="ARBA" id="ARBA00022840"/>
    </source>
</evidence>
<keyword evidence="3 7" id="KW-0317">Glutathione biosynthesis</keyword>
<keyword evidence="4 7" id="KW-0547">Nucleotide-binding</keyword>